<dbReference type="RefSeq" id="WP_173290949.1">
    <property type="nucleotide sequence ID" value="NZ_AP021888.1"/>
</dbReference>
<feature type="domain" description="6-hydroxymethylpterin diphosphokinase MptE-like" evidence="2">
    <location>
        <begin position="182"/>
        <end position="342"/>
    </location>
</feature>
<reference evidence="4" key="1">
    <citation type="submission" date="2019-11" db="EMBL/GenBank/DDBJ databases">
        <title>Isolation and characterization of two novel species in the genus Thiomicrorhabdus.</title>
        <authorList>
            <person name="Mochizuki J."/>
            <person name="Kojima H."/>
            <person name="Fukui M."/>
        </authorList>
    </citation>
    <scope>NUCLEOTIDE SEQUENCE [LARGE SCALE GENOMIC DNA]</scope>
    <source>
        <strain evidence="4">AkT22</strain>
    </source>
</reference>
<dbReference type="Proteomes" id="UP000501466">
    <property type="component" value="Chromosome"/>
</dbReference>
<dbReference type="KEGG" id="tzo:THMIRHAT_08650"/>
<evidence type="ECO:0000313" key="3">
    <source>
        <dbReference type="EMBL" id="BBP43119.1"/>
    </source>
</evidence>
<accession>A0A6F8PLY6</accession>
<dbReference type="AlphaFoldDB" id="A0A6F8PLY6"/>
<gene>
    <name evidence="3" type="ORF">THMIRHAT_08650</name>
</gene>
<feature type="coiled-coil region" evidence="1">
    <location>
        <begin position="787"/>
        <end position="814"/>
    </location>
</feature>
<dbReference type="InterPro" id="IPR011990">
    <property type="entry name" value="TPR-like_helical_dom_sf"/>
</dbReference>
<dbReference type="PANTHER" id="PTHR41786">
    <property type="entry name" value="MOTILITY ACCESSORY FACTOR MAF"/>
    <property type="match status" value="1"/>
</dbReference>
<evidence type="ECO:0000256" key="1">
    <source>
        <dbReference type="SAM" id="Coils"/>
    </source>
</evidence>
<evidence type="ECO:0000259" key="2">
    <source>
        <dbReference type="Pfam" id="PF01973"/>
    </source>
</evidence>
<name>A0A6F8PLY6_9GAMM</name>
<keyword evidence="4" id="KW-1185">Reference proteome</keyword>
<dbReference type="EMBL" id="AP021888">
    <property type="protein sequence ID" value="BBP43119.1"/>
    <property type="molecule type" value="Genomic_DNA"/>
</dbReference>
<evidence type="ECO:0000313" key="4">
    <source>
        <dbReference type="Proteomes" id="UP000501466"/>
    </source>
</evidence>
<dbReference type="Pfam" id="PF01973">
    <property type="entry name" value="MptE-like"/>
    <property type="match status" value="1"/>
</dbReference>
<dbReference type="PANTHER" id="PTHR41786:SF1">
    <property type="entry name" value="6-HYDROXYMETHYLPTERIN DIPHOSPHOKINASE MPTE-LIKE DOMAIN-CONTAINING PROTEIN"/>
    <property type="match status" value="1"/>
</dbReference>
<dbReference type="InterPro" id="IPR002826">
    <property type="entry name" value="MptE-like"/>
</dbReference>
<dbReference type="SUPFAM" id="SSF48452">
    <property type="entry name" value="TPR-like"/>
    <property type="match status" value="1"/>
</dbReference>
<proteinExistence type="predicted"/>
<protein>
    <recommendedName>
        <fullName evidence="2">6-hydroxymethylpterin diphosphokinase MptE-like domain-containing protein</fullName>
    </recommendedName>
</protein>
<dbReference type="Pfam" id="PF14559">
    <property type="entry name" value="TPR_19"/>
    <property type="match status" value="1"/>
</dbReference>
<sequence>MKNDANMKTDLDLNEIKKNKFGDQYFSEINHLTFDKLPAETLYSRDYNALFDQDSYLYIVVGSDSGLFYEFVKKKNQNLDVAFLFIDYKEVIESSIYLKQAGWNSTPKLVDEKFNFTDLLLTFKHFILNRKIMLIKSYAVLDATKGSAYEQLWHDVELRFSQFIKGEFDAQSAKVFEVERIYNAPDNLIPVKVLVKSLEGCDAVVLGGGPTLDESMEWIKKNQSKLIIFAAARIANRMAYEGIIPDFFVSVDPFPWSFDNAKGVLAFSEQSVLITSFHAQHRLVSQWRGAHVFAGERFAWQHDGYINNISAPGPTVTNAALHMAVSLGARRVFLAGVDFCFAGGKTHESLSEEAKANDLYGYKSKMKLEDNSGNQVETEPAFYSAKHAMEEAIRFYKSMAGVEVFSLGALSAKIAAVSYMATQDILLSMEDKATVMSPVFEKCQITKEARLQTLKNIETEFNNQLKRFNKLNKLATDILNTIPKVYDQKTQQLKAKPAAQVSKTKNKVMHLIGNDGDMLVNYQAAFFADSFKAVTDENNMSNNEVSEQLTAFFQGVKFSSSHFSEAIEQGLKRVKNRILESKSTDPCELLPIWRESHEMGRAYIWQSSNLNCSLNEVQQACLQTSLDEYEAEFSKKDHHYSKMLVKKVSNVATLFQRAEEAYRNRNVIELRGLFDHANSMESKEASHKTSFVYFVQAMIEELEGDIEDAIDIYLKVEMPFFRRISLNRILNIKINQEKYEEALFVLEALCEYSFDFMLPYADMLNLLGNRLAAMEVLGMYISQKPEAIDARLKLVQLQIEMDQKKEAKKILNQVLDISAENKAAIHLLSQIDNSD</sequence>
<dbReference type="Gene3D" id="1.25.40.10">
    <property type="entry name" value="Tetratricopeptide repeat domain"/>
    <property type="match status" value="1"/>
</dbReference>
<organism evidence="3 4">
    <name type="scientific">Thiosulfativibrio zosterae</name>
    <dbReference type="NCBI Taxonomy" id="2675053"/>
    <lineage>
        <taxon>Bacteria</taxon>
        <taxon>Pseudomonadati</taxon>
        <taxon>Pseudomonadota</taxon>
        <taxon>Gammaproteobacteria</taxon>
        <taxon>Thiotrichales</taxon>
        <taxon>Piscirickettsiaceae</taxon>
        <taxon>Thiosulfativibrio</taxon>
    </lineage>
</organism>
<keyword evidence="1" id="KW-0175">Coiled coil</keyword>